<dbReference type="RefSeq" id="WP_279964045.1">
    <property type="nucleotide sequence ID" value="NZ_CP122537.1"/>
</dbReference>
<keyword evidence="1" id="KW-0732">Signal</keyword>
<dbReference type="Proteomes" id="UP001243420">
    <property type="component" value="Chromosome"/>
</dbReference>
<gene>
    <name evidence="2" type="ORF">P8627_10465</name>
</gene>
<evidence type="ECO:0000313" key="2">
    <source>
        <dbReference type="EMBL" id="WGH77470.1"/>
    </source>
</evidence>
<feature type="chain" id="PRO_5045584049" evidence="1">
    <location>
        <begin position="22"/>
        <end position="101"/>
    </location>
</feature>
<evidence type="ECO:0000313" key="3">
    <source>
        <dbReference type="Proteomes" id="UP001243420"/>
    </source>
</evidence>
<feature type="signal peptide" evidence="1">
    <location>
        <begin position="1"/>
        <end position="21"/>
    </location>
</feature>
<keyword evidence="3" id="KW-1185">Reference proteome</keyword>
<accession>A0ABY8L7X0</accession>
<name>A0ABY8L7X0_9RHOB</name>
<organism evidence="2 3">
    <name type="scientific">Jannaschia ovalis</name>
    <dbReference type="NCBI Taxonomy" id="3038773"/>
    <lineage>
        <taxon>Bacteria</taxon>
        <taxon>Pseudomonadati</taxon>
        <taxon>Pseudomonadota</taxon>
        <taxon>Alphaproteobacteria</taxon>
        <taxon>Rhodobacterales</taxon>
        <taxon>Roseobacteraceae</taxon>
        <taxon>Jannaschia</taxon>
    </lineage>
</organism>
<dbReference type="EMBL" id="CP122537">
    <property type="protein sequence ID" value="WGH77470.1"/>
    <property type="molecule type" value="Genomic_DNA"/>
</dbReference>
<proteinExistence type="predicted"/>
<protein>
    <submittedName>
        <fullName evidence="2">Uncharacterized protein</fullName>
    </submittedName>
</protein>
<sequence length="101" mass="10148">MKTLPALTLAALTALTGPALAQGAHCGPRDVVIGQLDTSYGEKLVGGGLQDPDALLELWISPESGSWTILMSRPDGTSCIVAAGTDWTGTGAGAVLAGVRS</sequence>
<reference evidence="2 3" key="1">
    <citation type="submission" date="2023-04" db="EMBL/GenBank/DDBJ databases">
        <title>Jannaschia ovalis sp. nov., a marine bacterium isolated from sea tidal flat.</title>
        <authorList>
            <person name="Kwon D.Y."/>
            <person name="Kim J.-J."/>
        </authorList>
    </citation>
    <scope>NUCLEOTIDE SEQUENCE [LARGE SCALE GENOMIC DNA]</scope>
    <source>
        <strain evidence="2 3">GRR-S6-38</strain>
    </source>
</reference>
<evidence type="ECO:0000256" key="1">
    <source>
        <dbReference type="SAM" id="SignalP"/>
    </source>
</evidence>